<feature type="transmembrane region" description="Helical" evidence="8">
    <location>
        <begin position="6"/>
        <end position="27"/>
    </location>
</feature>
<evidence type="ECO:0000256" key="2">
    <source>
        <dbReference type="ARBA" id="ARBA00009212"/>
    </source>
</evidence>
<sequence>MGSIDPLSAVLFASLVVLGVGIGLCTIRIARGPTHFDRLLAFDCLLMNVVGVALVASMLLATDAFIDMVLVTALFGFIGTISLAAYLEGSLVR</sequence>
<dbReference type="GO" id="GO:0005886">
    <property type="term" value="C:plasma membrane"/>
    <property type="evidence" value="ECO:0007669"/>
    <property type="project" value="UniProtKB-SubCell"/>
</dbReference>
<name>A0A150SKK8_SORCE</name>
<proteinExistence type="inferred from homology"/>
<evidence type="ECO:0000256" key="6">
    <source>
        <dbReference type="ARBA" id="ARBA00022989"/>
    </source>
</evidence>
<comment type="similarity">
    <text evidence="2">Belongs to the CPA3 antiporters (TC 2.A.63) subunit F family.</text>
</comment>
<evidence type="ECO:0000256" key="1">
    <source>
        <dbReference type="ARBA" id="ARBA00004651"/>
    </source>
</evidence>
<keyword evidence="3" id="KW-0813">Transport</keyword>
<evidence type="ECO:0000256" key="3">
    <source>
        <dbReference type="ARBA" id="ARBA00022448"/>
    </source>
</evidence>
<evidence type="ECO:0008006" key="11">
    <source>
        <dbReference type="Google" id="ProtNLM"/>
    </source>
</evidence>
<dbReference type="GO" id="GO:0015385">
    <property type="term" value="F:sodium:proton antiporter activity"/>
    <property type="evidence" value="ECO:0007669"/>
    <property type="project" value="TreeGrafter"/>
</dbReference>
<comment type="subcellular location">
    <subcellularLocation>
        <location evidence="1">Cell membrane</location>
        <topology evidence="1">Multi-pass membrane protein</topology>
    </subcellularLocation>
</comment>
<evidence type="ECO:0000313" key="10">
    <source>
        <dbReference type="Proteomes" id="UP000075635"/>
    </source>
</evidence>
<dbReference type="Pfam" id="PF04066">
    <property type="entry name" value="MrpF_PhaF"/>
    <property type="match status" value="1"/>
</dbReference>
<accession>A0A150SKK8</accession>
<keyword evidence="6 8" id="KW-1133">Transmembrane helix</keyword>
<keyword evidence="5 8" id="KW-0812">Transmembrane</keyword>
<dbReference type="Proteomes" id="UP000075635">
    <property type="component" value="Unassembled WGS sequence"/>
</dbReference>
<protein>
    <recommendedName>
        <fullName evidence="11">Cation:proton antiporter</fullName>
    </recommendedName>
</protein>
<keyword evidence="4" id="KW-1003">Cell membrane</keyword>
<evidence type="ECO:0000256" key="4">
    <source>
        <dbReference type="ARBA" id="ARBA00022475"/>
    </source>
</evidence>
<dbReference type="EMBL" id="JEMB01000864">
    <property type="protein sequence ID" value="KYF92920.1"/>
    <property type="molecule type" value="Genomic_DNA"/>
</dbReference>
<feature type="transmembrane region" description="Helical" evidence="8">
    <location>
        <begin position="39"/>
        <end position="62"/>
    </location>
</feature>
<keyword evidence="7 8" id="KW-0472">Membrane</keyword>
<gene>
    <name evidence="9" type="ORF">BE17_12325</name>
</gene>
<dbReference type="AlphaFoldDB" id="A0A150SKK8"/>
<comment type="caution">
    <text evidence="9">The sequence shown here is derived from an EMBL/GenBank/DDBJ whole genome shotgun (WGS) entry which is preliminary data.</text>
</comment>
<dbReference type="InterPro" id="IPR007208">
    <property type="entry name" value="MrpF/PhaF-like"/>
</dbReference>
<dbReference type="PANTHER" id="PTHR34702:SF1">
    <property type="entry name" value="NA(+)_H(+) ANTIPORTER SUBUNIT F"/>
    <property type="match status" value="1"/>
</dbReference>
<organism evidence="9 10">
    <name type="scientific">Sorangium cellulosum</name>
    <name type="common">Polyangium cellulosum</name>
    <dbReference type="NCBI Taxonomy" id="56"/>
    <lineage>
        <taxon>Bacteria</taxon>
        <taxon>Pseudomonadati</taxon>
        <taxon>Myxococcota</taxon>
        <taxon>Polyangia</taxon>
        <taxon>Polyangiales</taxon>
        <taxon>Polyangiaceae</taxon>
        <taxon>Sorangium</taxon>
    </lineage>
</organism>
<evidence type="ECO:0000313" key="9">
    <source>
        <dbReference type="EMBL" id="KYF92920.1"/>
    </source>
</evidence>
<evidence type="ECO:0000256" key="7">
    <source>
        <dbReference type="ARBA" id="ARBA00023136"/>
    </source>
</evidence>
<dbReference type="PANTHER" id="PTHR34702">
    <property type="entry name" value="NA(+)/H(+) ANTIPORTER SUBUNIT F1"/>
    <property type="match status" value="1"/>
</dbReference>
<reference evidence="9 10" key="1">
    <citation type="submission" date="2014-02" db="EMBL/GenBank/DDBJ databases">
        <title>The small core and large imbalanced accessory genome model reveals a collaborative survival strategy of Sorangium cellulosum strains in nature.</title>
        <authorList>
            <person name="Han K."/>
            <person name="Peng R."/>
            <person name="Blom J."/>
            <person name="Li Y.-Z."/>
        </authorList>
    </citation>
    <scope>NUCLEOTIDE SEQUENCE [LARGE SCALE GENOMIC DNA]</scope>
    <source>
        <strain evidence="9 10">So0011-07</strain>
    </source>
</reference>
<evidence type="ECO:0000256" key="8">
    <source>
        <dbReference type="SAM" id="Phobius"/>
    </source>
</evidence>
<evidence type="ECO:0000256" key="5">
    <source>
        <dbReference type="ARBA" id="ARBA00022692"/>
    </source>
</evidence>
<feature type="transmembrane region" description="Helical" evidence="8">
    <location>
        <begin position="68"/>
        <end position="87"/>
    </location>
</feature>